<protein>
    <submittedName>
        <fullName evidence="3">DUF4271 domain-containing protein</fullName>
    </submittedName>
</protein>
<keyword evidence="1" id="KW-0472">Membrane</keyword>
<dbReference type="RefSeq" id="WP_005812394.1">
    <property type="nucleotide sequence ID" value="NZ_CABJEQ010000038.1"/>
</dbReference>
<dbReference type="EMBL" id="QRJE01000018">
    <property type="protein sequence ID" value="RHH10464.1"/>
    <property type="molecule type" value="Genomic_DNA"/>
</dbReference>
<sequence length="275" mass="31419">MISPQDSVGVQVADTLPQTFHEACVPKDTLAAVDLQTVSETVTGVDGISIPYSPRTDDGLAMILLGCFFISSYVLARSKKFLLQQVKDFMLHRERTSIFASSTAADMRYLLLLTVQTCVLGGVCIFNYFNDVRPSLMERVSPHVLLGVYVAVCIFYFLFKWIIYSFLGWVFFDKSKTDIWLESYSTLIYYLGFALFPFVLFLVYFDLNVTFLVSIGCILVIFTKILMFYKWLKLFSCNIYGVFLLILYFCALEIIPCLIVYQGLIQLNNVLIINF</sequence>
<name>A0A0I9RR32_BACFG</name>
<evidence type="ECO:0000313" key="4">
    <source>
        <dbReference type="Proteomes" id="UP000028294"/>
    </source>
</evidence>
<dbReference type="Proteomes" id="UP000028294">
    <property type="component" value="Chromosome"/>
</dbReference>
<evidence type="ECO:0000313" key="3">
    <source>
        <dbReference type="EMBL" id="RHH10464.1"/>
    </source>
</evidence>
<evidence type="ECO:0000313" key="2">
    <source>
        <dbReference type="EMBL" id="QCQ35288.1"/>
    </source>
</evidence>
<gene>
    <name evidence="3" type="ORF">DW228_11970</name>
    <name evidence="2" type="ORF">IA74_003835</name>
</gene>
<dbReference type="InterPro" id="IPR025367">
    <property type="entry name" value="DUF4271"/>
</dbReference>
<dbReference type="Pfam" id="PF14093">
    <property type="entry name" value="DUF4271"/>
    <property type="match status" value="1"/>
</dbReference>
<feature type="transmembrane region" description="Helical" evidence="1">
    <location>
        <begin position="211"/>
        <end position="232"/>
    </location>
</feature>
<dbReference type="EMBL" id="CP036553">
    <property type="protein sequence ID" value="QCQ35288.1"/>
    <property type="molecule type" value="Genomic_DNA"/>
</dbReference>
<dbReference type="Proteomes" id="UP000266644">
    <property type="component" value="Unassembled WGS sequence"/>
</dbReference>
<keyword evidence="1" id="KW-0812">Transmembrane</keyword>
<evidence type="ECO:0000313" key="5">
    <source>
        <dbReference type="Proteomes" id="UP000266644"/>
    </source>
</evidence>
<reference evidence="2 4" key="2">
    <citation type="submission" date="2019-03" db="EMBL/GenBank/DDBJ databases">
        <title>Complete genome assembly of MDR B. fragilis.</title>
        <authorList>
            <person name="Sydenham T.V."/>
            <person name="Hasman H."/>
            <person name="Justesen U.S."/>
        </authorList>
    </citation>
    <scope>NUCLEOTIDE SEQUENCE [LARGE SCALE GENOMIC DNA]</scope>
    <source>
        <strain evidence="2 4">DCMOUH0067B</strain>
    </source>
</reference>
<dbReference type="AlphaFoldDB" id="A0A0I9RR32"/>
<feature type="transmembrane region" description="Helical" evidence="1">
    <location>
        <begin position="109"/>
        <end position="129"/>
    </location>
</feature>
<reference evidence="3 5" key="1">
    <citation type="submission" date="2018-08" db="EMBL/GenBank/DDBJ databases">
        <title>A genome reference for cultivated species of the human gut microbiota.</title>
        <authorList>
            <person name="Zou Y."/>
            <person name="Xue W."/>
            <person name="Luo G."/>
        </authorList>
    </citation>
    <scope>NUCLEOTIDE SEQUENCE [LARGE SCALE GENOMIC DNA]</scope>
    <source>
        <strain evidence="3 5">AM18-6</strain>
    </source>
</reference>
<accession>A0A0I9RR32</accession>
<proteinExistence type="predicted"/>
<feature type="transmembrane region" description="Helical" evidence="1">
    <location>
        <begin position="184"/>
        <end position="205"/>
    </location>
</feature>
<organism evidence="3 5">
    <name type="scientific">Bacteroides fragilis</name>
    <dbReference type="NCBI Taxonomy" id="817"/>
    <lineage>
        <taxon>Bacteria</taxon>
        <taxon>Pseudomonadati</taxon>
        <taxon>Bacteroidota</taxon>
        <taxon>Bacteroidia</taxon>
        <taxon>Bacteroidales</taxon>
        <taxon>Bacteroidaceae</taxon>
        <taxon>Bacteroides</taxon>
    </lineage>
</organism>
<feature type="transmembrane region" description="Helical" evidence="1">
    <location>
        <begin position="149"/>
        <end position="172"/>
    </location>
</feature>
<evidence type="ECO:0000256" key="1">
    <source>
        <dbReference type="SAM" id="Phobius"/>
    </source>
</evidence>
<feature type="transmembrane region" description="Helical" evidence="1">
    <location>
        <begin position="59"/>
        <end position="76"/>
    </location>
</feature>
<feature type="transmembrane region" description="Helical" evidence="1">
    <location>
        <begin position="239"/>
        <end position="261"/>
    </location>
</feature>
<keyword evidence="1" id="KW-1133">Transmembrane helix</keyword>